<dbReference type="Pfam" id="PF08240">
    <property type="entry name" value="ADH_N"/>
    <property type="match status" value="1"/>
</dbReference>
<dbReference type="InterPro" id="IPR020843">
    <property type="entry name" value="ER"/>
</dbReference>
<feature type="domain" description="Enoyl reductase (ER)" evidence="3">
    <location>
        <begin position="20"/>
        <end position="327"/>
    </location>
</feature>
<dbReference type="PANTHER" id="PTHR48106">
    <property type="entry name" value="QUINONE OXIDOREDUCTASE PIG3-RELATED"/>
    <property type="match status" value="1"/>
</dbReference>
<sequence>MMTDDTMATTMKAALATRPGGLEVLTVRDVPRPKIKPGWSVVKVMGFGVNHSEIFTRQGLSPSVHFPRILGIECVGVVEESSDPNRLPTGTVVASLMGEMGRAFDGSYAQYTLLPNDQIFPIKSDLPWPALAAIPETFYTAFLAYRSLKIPEGDRILVRGGSSGVGIAFLHLVKARFPQIPISGSVRSLSKRERLLRAGFARVLPDRNRKLILHDSDTFTKVLELIGPATIKDSISHMEEGGIVCSAGQLGGIWYLQDFDPIMELQKTIYLTTAYSGRVTGETIQEMFDFIDRYQVPVEPEKVFTLDGIAQAHAYLEGKSSFGKVVVLPQDKGEY</sequence>
<dbReference type="SUPFAM" id="SSF51735">
    <property type="entry name" value="NAD(P)-binding Rossmann-fold domains"/>
    <property type="match status" value="1"/>
</dbReference>
<dbReference type="EMBL" id="AEON01000001">
    <property type="protein sequence ID" value="EFT83292.1"/>
    <property type="molecule type" value="Genomic_DNA"/>
</dbReference>
<dbReference type="Gene3D" id="3.90.180.10">
    <property type="entry name" value="Medium-chain alcohol dehydrogenases, catalytic domain"/>
    <property type="match status" value="1"/>
</dbReference>
<gene>
    <name evidence="4" type="ORF">HMPREF0620_0297</name>
</gene>
<evidence type="ECO:0000313" key="4">
    <source>
        <dbReference type="EMBL" id="EFT83292.1"/>
    </source>
</evidence>
<evidence type="ECO:0000259" key="3">
    <source>
        <dbReference type="SMART" id="SM00829"/>
    </source>
</evidence>
<dbReference type="SMART" id="SM00829">
    <property type="entry name" value="PKS_ER"/>
    <property type="match status" value="1"/>
</dbReference>
<name>E6K0A1_PARDN</name>
<keyword evidence="5" id="KW-1185">Reference proteome</keyword>
<dbReference type="HOGENOM" id="CLU_026673_3_4_11"/>
<dbReference type="Pfam" id="PF13602">
    <property type="entry name" value="ADH_zinc_N_2"/>
    <property type="match status" value="1"/>
</dbReference>
<dbReference type="Proteomes" id="UP000004946">
    <property type="component" value="Chromosome"/>
</dbReference>
<dbReference type="Gene3D" id="3.40.50.720">
    <property type="entry name" value="NAD(P)-binding Rossmann-like Domain"/>
    <property type="match status" value="1"/>
</dbReference>
<dbReference type="AlphaFoldDB" id="E6K0A1"/>
<proteinExistence type="predicted"/>
<dbReference type="InterPro" id="IPR011032">
    <property type="entry name" value="GroES-like_sf"/>
</dbReference>
<keyword evidence="1" id="KW-0521">NADP</keyword>
<dbReference type="GO" id="GO:0070402">
    <property type="term" value="F:NADPH binding"/>
    <property type="evidence" value="ECO:0007669"/>
    <property type="project" value="TreeGrafter"/>
</dbReference>
<protein>
    <submittedName>
        <fullName evidence="4">GroES-like protein</fullName>
    </submittedName>
</protein>
<comment type="caution">
    <text evidence="4">The sequence shown here is derived from an EMBL/GenBank/DDBJ whole genome shotgun (WGS) entry which is preliminary data.</text>
</comment>
<keyword evidence="2" id="KW-0560">Oxidoreductase</keyword>
<evidence type="ECO:0000313" key="5">
    <source>
        <dbReference type="Proteomes" id="UP000004946"/>
    </source>
</evidence>
<dbReference type="InterPro" id="IPR013154">
    <property type="entry name" value="ADH-like_N"/>
</dbReference>
<dbReference type="SUPFAM" id="SSF50129">
    <property type="entry name" value="GroES-like"/>
    <property type="match status" value="1"/>
</dbReference>
<dbReference type="eggNOG" id="COG0604">
    <property type="taxonomic scope" value="Bacteria"/>
</dbReference>
<dbReference type="PANTHER" id="PTHR48106:SF18">
    <property type="entry name" value="QUINONE OXIDOREDUCTASE PIG3"/>
    <property type="match status" value="1"/>
</dbReference>
<evidence type="ECO:0000256" key="1">
    <source>
        <dbReference type="ARBA" id="ARBA00022857"/>
    </source>
</evidence>
<dbReference type="InterPro" id="IPR036291">
    <property type="entry name" value="NAD(P)-bd_dom_sf"/>
</dbReference>
<evidence type="ECO:0000256" key="2">
    <source>
        <dbReference type="ARBA" id="ARBA00023002"/>
    </source>
</evidence>
<dbReference type="RefSeq" id="WP_006290135.1">
    <property type="nucleotide sequence ID" value="NZ_AP012333.1"/>
</dbReference>
<organism evidence="4 5">
    <name type="scientific">Parascardovia denticolens DSM 10105 = JCM 12538</name>
    <dbReference type="NCBI Taxonomy" id="864564"/>
    <lineage>
        <taxon>Bacteria</taxon>
        <taxon>Bacillati</taxon>
        <taxon>Actinomycetota</taxon>
        <taxon>Actinomycetes</taxon>
        <taxon>Bifidobacteriales</taxon>
        <taxon>Bifidobacteriaceae</taxon>
        <taxon>Parascardovia</taxon>
    </lineage>
</organism>
<reference evidence="4 5" key="1">
    <citation type="submission" date="2010-12" db="EMBL/GenBank/DDBJ databases">
        <authorList>
            <person name="Muzny D."/>
            <person name="Qin X."/>
            <person name="Buhay C."/>
            <person name="Dugan-Rocha S."/>
            <person name="Ding Y."/>
            <person name="Chen G."/>
            <person name="Hawes A."/>
            <person name="Holder M."/>
            <person name="Jhangiani S."/>
            <person name="Johnson A."/>
            <person name="Khan Z."/>
            <person name="Li Z."/>
            <person name="Liu W."/>
            <person name="Liu X."/>
            <person name="Perez L."/>
            <person name="Shen H."/>
            <person name="Wang Q."/>
            <person name="Watt J."/>
            <person name="Xi L."/>
            <person name="Xin Y."/>
            <person name="Zhou J."/>
            <person name="Deng J."/>
            <person name="Jiang H."/>
            <person name="Liu Y."/>
            <person name="Qu J."/>
            <person name="Song X.-Z."/>
            <person name="Zhang L."/>
            <person name="Villasana D."/>
            <person name="Johnson A."/>
            <person name="Liu J."/>
            <person name="Liyanage D."/>
            <person name="Lorensuhewa L."/>
            <person name="Robinson T."/>
            <person name="Song A."/>
            <person name="Song B.-B."/>
            <person name="Dinh H."/>
            <person name="Thornton R."/>
            <person name="Coyle M."/>
            <person name="Francisco L."/>
            <person name="Jackson L."/>
            <person name="Javaid M."/>
            <person name="Korchina V."/>
            <person name="Kovar C."/>
            <person name="Mata R."/>
            <person name="Mathew T."/>
            <person name="Ngo R."/>
            <person name="Nguyen L."/>
            <person name="Nguyen N."/>
            <person name="Okwuonu G."/>
            <person name="Ongeri F."/>
            <person name="Pham C."/>
            <person name="Simmons D."/>
            <person name="Wilczek-Boney K."/>
            <person name="Hale W."/>
            <person name="Jakkamsetti A."/>
            <person name="Pham P."/>
            <person name="Ruth R."/>
            <person name="San Lucas F."/>
            <person name="Warren J."/>
            <person name="Zhang J."/>
            <person name="Zhao Z."/>
            <person name="Zhou C."/>
            <person name="Zhu D."/>
            <person name="Lee S."/>
            <person name="Bess C."/>
            <person name="Blankenburg K."/>
            <person name="Forbes L."/>
            <person name="Fu Q."/>
            <person name="Gubbala S."/>
            <person name="Hirani K."/>
            <person name="Jayaseelan J.C."/>
            <person name="Lara F."/>
            <person name="Munidasa M."/>
            <person name="Palculict T."/>
            <person name="Patil S."/>
            <person name="Pu L.-L."/>
            <person name="Saada N."/>
            <person name="Tang L."/>
            <person name="Weissenberger G."/>
            <person name="Zhu Y."/>
            <person name="Hemphill L."/>
            <person name="Shang Y."/>
            <person name="Youmans B."/>
            <person name="Ayvaz T."/>
            <person name="Ross M."/>
            <person name="Santibanez J."/>
            <person name="Aqrawi P."/>
            <person name="Gross S."/>
            <person name="Joshi V."/>
            <person name="Fowler G."/>
            <person name="Nazareth L."/>
            <person name="Reid J."/>
            <person name="Worley K."/>
            <person name="Petrosino J."/>
            <person name="Highlander S."/>
            <person name="Gibbs R."/>
        </authorList>
    </citation>
    <scope>NUCLEOTIDE SEQUENCE [LARGE SCALE GENOMIC DNA]</scope>
    <source>
        <strain evidence="4 5">DSM 10105</strain>
    </source>
</reference>
<accession>E6K0A1</accession>
<dbReference type="GO" id="GO:0016651">
    <property type="term" value="F:oxidoreductase activity, acting on NAD(P)H"/>
    <property type="evidence" value="ECO:0007669"/>
    <property type="project" value="TreeGrafter"/>
</dbReference>